<evidence type="ECO:0000256" key="4">
    <source>
        <dbReference type="ARBA" id="ARBA00022840"/>
    </source>
</evidence>
<accession>A0A017RWY9</accession>
<keyword evidence="4" id="KW-0067">ATP-binding</keyword>
<dbReference type="SMART" id="SM00382">
    <property type="entry name" value="AAA"/>
    <property type="match status" value="1"/>
</dbReference>
<dbReference type="PROSITE" id="PS50893">
    <property type="entry name" value="ABC_TRANSPORTER_2"/>
    <property type="match status" value="1"/>
</dbReference>
<dbReference type="PANTHER" id="PTHR42711:SF5">
    <property type="entry name" value="ABC TRANSPORTER ATP-BINDING PROTEIN NATA"/>
    <property type="match status" value="1"/>
</dbReference>
<protein>
    <submittedName>
        <fullName evidence="6">Multidrug ABC transporter ATPase</fullName>
    </submittedName>
</protein>
<dbReference type="AlphaFoldDB" id="A0A017RWY9"/>
<dbReference type="STRING" id="1403537.Q428_05275"/>
<dbReference type="Gene3D" id="3.40.50.300">
    <property type="entry name" value="P-loop containing nucleotide triphosphate hydrolases"/>
    <property type="match status" value="1"/>
</dbReference>
<dbReference type="CDD" id="cd03230">
    <property type="entry name" value="ABC_DR_subfamily_A"/>
    <property type="match status" value="1"/>
</dbReference>
<keyword evidence="2" id="KW-0813">Transport</keyword>
<name>A0A017RWY9_9CLOT</name>
<dbReference type="OrthoDB" id="9804819at2"/>
<dbReference type="Pfam" id="PF13732">
    <property type="entry name" value="DrrA1-3_C"/>
    <property type="match status" value="1"/>
</dbReference>
<evidence type="ECO:0000256" key="1">
    <source>
        <dbReference type="ARBA" id="ARBA00005417"/>
    </source>
</evidence>
<dbReference type="SUPFAM" id="SSF52540">
    <property type="entry name" value="P-loop containing nucleoside triphosphate hydrolases"/>
    <property type="match status" value="1"/>
</dbReference>
<evidence type="ECO:0000259" key="5">
    <source>
        <dbReference type="PROSITE" id="PS50893"/>
    </source>
</evidence>
<reference evidence="6 7" key="1">
    <citation type="journal article" date="2014" name="Genome Announc.">
        <title>Draft Genome Sequence of Fervidicella metallireducens Strain AeBT, an Iron-Reducing Thermoanaerobe from the Great Artesian Basin.</title>
        <authorList>
            <person name="Patel B.K."/>
        </authorList>
    </citation>
    <scope>NUCLEOTIDE SEQUENCE [LARGE SCALE GENOMIC DNA]</scope>
    <source>
        <strain evidence="6 7">AeB</strain>
    </source>
</reference>
<dbReference type="Proteomes" id="UP000019681">
    <property type="component" value="Unassembled WGS sequence"/>
</dbReference>
<comment type="similarity">
    <text evidence="1">Belongs to the ABC transporter superfamily.</text>
</comment>
<dbReference type="GO" id="GO:0005524">
    <property type="term" value="F:ATP binding"/>
    <property type="evidence" value="ECO:0007669"/>
    <property type="project" value="UniProtKB-KW"/>
</dbReference>
<gene>
    <name evidence="6" type="ORF">Q428_05275</name>
</gene>
<dbReference type="Pfam" id="PF00005">
    <property type="entry name" value="ABC_tran"/>
    <property type="match status" value="1"/>
</dbReference>
<evidence type="ECO:0000256" key="3">
    <source>
        <dbReference type="ARBA" id="ARBA00022741"/>
    </source>
</evidence>
<sequence>MIKIDNLYKKYGNFEALKGISFEIKKGSIHGFLGPNGAGKTTTMNILSGLIDYDMGNIFYYDLEFKKNRKDLLKKIGYLPQTPVFYSYMNAIEYLGFIGEINGLSKREVKSKTEELLNLVKLDRAKNKKIAAYSGGMKQRLGIAVALFNNPEFLILDEPTSALDPEGRMEVLEFVKKLKDTGTTILLSTHILGDVERVCDDVSIIDRGQLLVCKNIEKLKNEYIQPVIDIEFEKNCSNIAEELKNIDWIENVKVNNKNVRIFVSDLCEAKRELINLIVNRNNPIVAYNIRKSDLEDVFMRLVNKNEDI</sequence>
<keyword evidence="3" id="KW-0547">Nucleotide-binding</keyword>
<organism evidence="6 7">
    <name type="scientific">Fervidicella metallireducens AeB</name>
    <dbReference type="NCBI Taxonomy" id="1403537"/>
    <lineage>
        <taxon>Bacteria</taxon>
        <taxon>Bacillati</taxon>
        <taxon>Bacillota</taxon>
        <taxon>Clostridia</taxon>
        <taxon>Eubacteriales</taxon>
        <taxon>Clostridiaceae</taxon>
        <taxon>Fervidicella</taxon>
    </lineage>
</organism>
<evidence type="ECO:0000313" key="7">
    <source>
        <dbReference type="Proteomes" id="UP000019681"/>
    </source>
</evidence>
<dbReference type="InterPro" id="IPR017871">
    <property type="entry name" value="ABC_transporter-like_CS"/>
</dbReference>
<evidence type="ECO:0000313" key="6">
    <source>
        <dbReference type="EMBL" id="EYE88919.1"/>
    </source>
</evidence>
<dbReference type="InterPro" id="IPR050763">
    <property type="entry name" value="ABC_transporter_ATP-binding"/>
</dbReference>
<dbReference type="InterPro" id="IPR025302">
    <property type="entry name" value="DrrA1/2-like_C"/>
</dbReference>
<dbReference type="EMBL" id="AZQP01000011">
    <property type="protein sequence ID" value="EYE88919.1"/>
    <property type="molecule type" value="Genomic_DNA"/>
</dbReference>
<dbReference type="RefSeq" id="WP_035378794.1">
    <property type="nucleotide sequence ID" value="NZ_AZQP01000011.1"/>
</dbReference>
<feature type="domain" description="ABC transporter" evidence="5">
    <location>
        <begin position="2"/>
        <end position="232"/>
    </location>
</feature>
<dbReference type="GO" id="GO:0016887">
    <property type="term" value="F:ATP hydrolysis activity"/>
    <property type="evidence" value="ECO:0007669"/>
    <property type="project" value="InterPro"/>
</dbReference>
<keyword evidence="7" id="KW-1185">Reference proteome</keyword>
<dbReference type="InterPro" id="IPR003593">
    <property type="entry name" value="AAA+_ATPase"/>
</dbReference>
<dbReference type="InterPro" id="IPR003439">
    <property type="entry name" value="ABC_transporter-like_ATP-bd"/>
</dbReference>
<dbReference type="PROSITE" id="PS00211">
    <property type="entry name" value="ABC_TRANSPORTER_1"/>
    <property type="match status" value="1"/>
</dbReference>
<dbReference type="PANTHER" id="PTHR42711">
    <property type="entry name" value="ABC TRANSPORTER ATP-BINDING PROTEIN"/>
    <property type="match status" value="1"/>
</dbReference>
<evidence type="ECO:0000256" key="2">
    <source>
        <dbReference type="ARBA" id="ARBA00022448"/>
    </source>
</evidence>
<comment type="caution">
    <text evidence="6">The sequence shown here is derived from an EMBL/GenBank/DDBJ whole genome shotgun (WGS) entry which is preliminary data.</text>
</comment>
<dbReference type="InterPro" id="IPR027417">
    <property type="entry name" value="P-loop_NTPase"/>
</dbReference>
<proteinExistence type="inferred from homology"/>